<dbReference type="InterPro" id="IPR004864">
    <property type="entry name" value="LEA_2"/>
</dbReference>
<organism evidence="7 8">
    <name type="scientific">Rhodamnia argentea</name>
    <dbReference type="NCBI Taxonomy" id="178133"/>
    <lineage>
        <taxon>Eukaryota</taxon>
        <taxon>Viridiplantae</taxon>
        <taxon>Streptophyta</taxon>
        <taxon>Embryophyta</taxon>
        <taxon>Tracheophyta</taxon>
        <taxon>Spermatophyta</taxon>
        <taxon>Magnoliopsida</taxon>
        <taxon>eudicotyledons</taxon>
        <taxon>Gunneridae</taxon>
        <taxon>Pentapetalae</taxon>
        <taxon>rosids</taxon>
        <taxon>malvids</taxon>
        <taxon>Myrtales</taxon>
        <taxon>Myrtaceae</taxon>
        <taxon>Myrtoideae</taxon>
        <taxon>Myrteae</taxon>
        <taxon>Australasian group</taxon>
        <taxon>Rhodamnia</taxon>
    </lineage>
</organism>
<evidence type="ECO:0000313" key="7">
    <source>
        <dbReference type="Proteomes" id="UP000827889"/>
    </source>
</evidence>
<keyword evidence="2 5" id="KW-0812">Transmembrane</keyword>
<evidence type="ECO:0000256" key="2">
    <source>
        <dbReference type="ARBA" id="ARBA00022692"/>
    </source>
</evidence>
<keyword evidence="4 5" id="KW-0472">Membrane</keyword>
<evidence type="ECO:0000256" key="3">
    <source>
        <dbReference type="ARBA" id="ARBA00022989"/>
    </source>
</evidence>
<protein>
    <submittedName>
        <fullName evidence="8">Uncharacterized protein At1g08160-like</fullName>
    </submittedName>
</protein>
<keyword evidence="7" id="KW-1185">Reference proteome</keyword>
<dbReference type="Pfam" id="PF03168">
    <property type="entry name" value="LEA_2"/>
    <property type="match status" value="1"/>
</dbReference>
<reference evidence="8" key="1">
    <citation type="submission" date="2025-08" db="UniProtKB">
        <authorList>
            <consortium name="RefSeq"/>
        </authorList>
    </citation>
    <scope>IDENTIFICATION</scope>
    <source>
        <tissue evidence="8">Leaf</tissue>
    </source>
</reference>
<keyword evidence="3 5" id="KW-1133">Transmembrane helix</keyword>
<proteinExistence type="predicted"/>
<dbReference type="PANTHER" id="PTHR31234:SF39">
    <property type="entry name" value="HARPIN-INDUCED PROTEIN 1 CONTAINING PROTEIN, EXPRESSED"/>
    <property type="match status" value="1"/>
</dbReference>
<dbReference type="RefSeq" id="XP_048139916.1">
    <property type="nucleotide sequence ID" value="XM_048283959.1"/>
</dbReference>
<comment type="subcellular location">
    <subcellularLocation>
        <location evidence="1">Membrane</location>
        <topology evidence="1">Single-pass membrane protein</topology>
    </subcellularLocation>
</comment>
<evidence type="ECO:0000256" key="1">
    <source>
        <dbReference type="ARBA" id="ARBA00004167"/>
    </source>
</evidence>
<evidence type="ECO:0000259" key="6">
    <source>
        <dbReference type="Pfam" id="PF03168"/>
    </source>
</evidence>
<dbReference type="Proteomes" id="UP000827889">
    <property type="component" value="Chromosome 8"/>
</dbReference>
<dbReference type="InterPro" id="IPR044839">
    <property type="entry name" value="NDR1-like"/>
</dbReference>
<evidence type="ECO:0000256" key="5">
    <source>
        <dbReference type="SAM" id="Phobius"/>
    </source>
</evidence>
<sequence>MATTTTPPPPRQRGRFGLAKCAALTLLSLIVLAGLAVLIAWLVIHPRRLVFTVDDAYIDHYNLTKDHLDATFDLSLRAYNPNRRVSVYYDDIQVTVEYDHQGLASTTAEPFFQGHRNETELHVMPQAWDVALHSPASKILRTERSSGAVQLEVRLHAKVRFKVGIWKSRHRLLRVYCAPVLGLFTRARSFGTKDCDVDL</sequence>
<name>A0ABM3HTK0_9MYRT</name>
<dbReference type="PANTHER" id="PTHR31234">
    <property type="entry name" value="LATE EMBRYOGENESIS ABUNDANT (LEA) HYDROXYPROLINE-RICH GLYCOPROTEIN FAMILY"/>
    <property type="match status" value="1"/>
</dbReference>
<evidence type="ECO:0000313" key="8">
    <source>
        <dbReference type="RefSeq" id="XP_048139916.1"/>
    </source>
</evidence>
<feature type="domain" description="Late embryogenesis abundant protein LEA-2 subgroup" evidence="6">
    <location>
        <begin position="76"/>
        <end position="171"/>
    </location>
</feature>
<dbReference type="GeneID" id="115735466"/>
<feature type="transmembrane region" description="Helical" evidence="5">
    <location>
        <begin position="21"/>
        <end position="44"/>
    </location>
</feature>
<evidence type="ECO:0000256" key="4">
    <source>
        <dbReference type="ARBA" id="ARBA00023136"/>
    </source>
</evidence>
<accession>A0ABM3HTK0</accession>
<gene>
    <name evidence="8" type="primary">LOC115735466</name>
</gene>